<dbReference type="AlphaFoldDB" id="A0A0X3Q595"/>
<proteinExistence type="predicted"/>
<evidence type="ECO:0000313" key="1">
    <source>
        <dbReference type="EMBL" id="JAP59181.1"/>
    </source>
</evidence>
<accession>A0A0X3Q595</accession>
<feature type="non-terminal residue" evidence="1">
    <location>
        <position position="102"/>
    </location>
</feature>
<dbReference type="EMBL" id="GEEE01004044">
    <property type="protein sequence ID" value="JAP59181.1"/>
    <property type="molecule type" value="Transcribed_RNA"/>
</dbReference>
<reference evidence="1" key="1">
    <citation type="submission" date="2016-01" db="EMBL/GenBank/DDBJ databases">
        <title>Reference transcriptome for the parasite Schistocephalus solidus: insights into the molecular evolution of parasitism.</title>
        <authorList>
            <person name="Hebert F.O."/>
            <person name="Grambauer S."/>
            <person name="Barber I."/>
            <person name="Landry C.R."/>
            <person name="Aubin-Horth N."/>
        </authorList>
    </citation>
    <scope>NUCLEOTIDE SEQUENCE</scope>
</reference>
<organism evidence="1">
    <name type="scientific">Schistocephalus solidus</name>
    <name type="common">Tapeworm</name>
    <dbReference type="NCBI Taxonomy" id="70667"/>
    <lineage>
        <taxon>Eukaryota</taxon>
        <taxon>Metazoa</taxon>
        <taxon>Spiralia</taxon>
        <taxon>Lophotrochozoa</taxon>
        <taxon>Platyhelminthes</taxon>
        <taxon>Cestoda</taxon>
        <taxon>Eucestoda</taxon>
        <taxon>Diphyllobothriidea</taxon>
        <taxon>Diphyllobothriidae</taxon>
        <taxon>Schistocephalus</taxon>
    </lineage>
</organism>
<gene>
    <name evidence="1" type="ORF">TR153333</name>
</gene>
<sequence>CVGFDPVYFRFGEFHGFDDFESQVVFSVGELIPLLVLGVKISVLPVEDKAMVKAPCSSFFEESFEVGCPLAFSFLVPVLRFGRLFCFRRTIGVLRRWYLLFG</sequence>
<feature type="non-terminal residue" evidence="1">
    <location>
        <position position="1"/>
    </location>
</feature>
<protein>
    <submittedName>
        <fullName evidence="1">Uncharacterized protein</fullName>
    </submittedName>
</protein>
<name>A0A0X3Q595_SCHSO</name>